<reference evidence="2" key="1">
    <citation type="submission" date="2020-08" db="EMBL/GenBank/DDBJ databases">
        <authorList>
            <person name="Cejkova D."/>
            <person name="Kubasova T."/>
            <person name="Jahodarova E."/>
            <person name="Rychlik I."/>
        </authorList>
    </citation>
    <scope>NUCLEOTIDE SEQUENCE</scope>
    <source>
        <strain evidence="2">An420c</strain>
    </source>
</reference>
<sequence>GQDWSARTKEPDGRIAKDTVVTIEEIQGVHLIVKPREEQTC</sequence>
<reference evidence="2" key="2">
    <citation type="journal article" date="2021" name="Sci. Rep.">
        <title>The distribution of antibiotic resistance genes in chicken gut microbiota commensals.</title>
        <authorList>
            <person name="Juricova H."/>
            <person name="Matiasovicova J."/>
            <person name="Kubasova T."/>
            <person name="Cejkova D."/>
            <person name="Rychlik I."/>
        </authorList>
    </citation>
    <scope>NUCLEOTIDE SEQUENCE</scope>
    <source>
        <strain evidence="2">An420c</strain>
    </source>
</reference>
<feature type="non-terminal residue" evidence="2">
    <location>
        <position position="1"/>
    </location>
</feature>
<name>A0A938X3J7_9CLOT</name>
<proteinExistence type="predicted"/>
<dbReference type="InterPro" id="IPR012340">
    <property type="entry name" value="NA-bd_OB-fold"/>
</dbReference>
<evidence type="ECO:0000313" key="2">
    <source>
        <dbReference type="EMBL" id="MBM6827782.1"/>
    </source>
</evidence>
<keyword evidence="3" id="KW-1185">Reference proteome</keyword>
<dbReference type="Pfam" id="PF01957">
    <property type="entry name" value="NfeD"/>
    <property type="match status" value="1"/>
</dbReference>
<comment type="caution">
    <text evidence="2">The sequence shown here is derived from an EMBL/GenBank/DDBJ whole genome shotgun (WGS) entry which is preliminary data.</text>
</comment>
<gene>
    <name evidence="2" type="ORF">H6A13_11880</name>
</gene>
<feature type="domain" description="NfeD-like C-terminal" evidence="1">
    <location>
        <begin position="1"/>
        <end position="35"/>
    </location>
</feature>
<dbReference type="InterPro" id="IPR002810">
    <property type="entry name" value="NfeD-like_C"/>
</dbReference>
<dbReference type="Proteomes" id="UP000713880">
    <property type="component" value="Unassembled WGS sequence"/>
</dbReference>
<dbReference type="EMBL" id="JACJLV010000061">
    <property type="protein sequence ID" value="MBM6827782.1"/>
    <property type="molecule type" value="Genomic_DNA"/>
</dbReference>
<organism evidence="2 3">
    <name type="scientific">Mordavella massiliensis</name>
    <dbReference type="NCBI Taxonomy" id="1871024"/>
    <lineage>
        <taxon>Bacteria</taxon>
        <taxon>Bacillati</taxon>
        <taxon>Bacillota</taxon>
        <taxon>Clostridia</taxon>
        <taxon>Eubacteriales</taxon>
        <taxon>Clostridiaceae</taxon>
        <taxon>Mordavella</taxon>
    </lineage>
</organism>
<evidence type="ECO:0000259" key="1">
    <source>
        <dbReference type="Pfam" id="PF01957"/>
    </source>
</evidence>
<evidence type="ECO:0000313" key="3">
    <source>
        <dbReference type="Proteomes" id="UP000713880"/>
    </source>
</evidence>
<dbReference type="RefSeq" id="WP_204909773.1">
    <property type="nucleotide sequence ID" value="NZ_JACJLV010000061.1"/>
</dbReference>
<dbReference type="AlphaFoldDB" id="A0A938X3J7"/>
<accession>A0A938X3J7</accession>
<dbReference type="Gene3D" id="2.40.50.140">
    <property type="entry name" value="Nucleic acid-binding proteins"/>
    <property type="match status" value="1"/>
</dbReference>
<protein>
    <submittedName>
        <fullName evidence="2">NfeD family protein</fullName>
    </submittedName>
</protein>